<dbReference type="PRINTS" id="PR00359">
    <property type="entry name" value="BP450"/>
</dbReference>
<dbReference type="RefSeq" id="WP_274189013.1">
    <property type="nucleotide sequence ID" value="NZ_BAABHN010000046.1"/>
</dbReference>
<dbReference type="InterPro" id="IPR017972">
    <property type="entry name" value="Cyt_P450_CS"/>
</dbReference>
<gene>
    <name evidence="3" type="ORF">ACFPEL_22185</name>
</gene>
<dbReference type="SUPFAM" id="SSF48264">
    <property type="entry name" value="Cytochrome P450"/>
    <property type="match status" value="1"/>
</dbReference>
<dbReference type="Pfam" id="PF00067">
    <property type="entry name" value="p450"/>
    <property type="match status" value="1"/>
</dbReference>
<keyword evidence="2" id="KW-0349">Heme</keyword>
<keyword evidence="4" id="KW-1185">Reference proteome</keyword>
<dbReference type="InterPro" id="IPR036396">
    <property type="entry name" value="Cyt_P450_sf"/>
</dbReference>
<name>A0ABV9RMV1_9PSEU</name>
<dbReference type="PROSITE" id="PS00086">
    <property type="entry name" value="CYTOCHROME_P450"/>
    <property type="match status" value="1"/>
</dbReference>
<evidence type="ECO:0000313" key="3">
    <source>
        <dbReference type="EMBL" id="MFC4835135.1"/>
    </source>
</evidence>
<evidence type="ECO:0000256" key="2">
    <source>
        <dbReference type="RuleBase" id="RU000461"/>
    </source>
</evidence>
<dbReference type="CDD" id="cd20625">
    <property type="entry name" value="CYP164-like"/>
    <property type="match status" value="1"/>
</dbReference>
<evidence type="ECO:0000313" key="4">
    <source>
        <dbReference type="Proteomes" id="UP001595909"/>
    </source>
</evidence>
<comment type="similarity">
    <text evidence="1 2">Belongs to the cytochrome P450 family.</text>
</comment>
<keyword evidence="2" id="KW-0408">Iron</keyword>
<dbReference type="InterPro" id="IPR002397">
    <property type="entry name" value="Cyt_P450_B"/>
</dbReference>
<keyword evidence="2" id="KW-0503">Monooxygenase</keyword>
<reference evidence="4" key="1">
    <citation type="journal article" date="2019" name="Int. J. Syst. Evol. Microbiol.">
        <title>The Global Catalogue of Microorganisms (GCM) 10K type strain sequencing project: providing services to taxonomists for standard genome sequencing and annotation.</title>
        <authorList>
            <consortium name="The Broad Institute Genomics Platform"/>
            <consortium name="The Broad Institute Genome Sequencing Center for Infectious Disease"/>
            <person name="Wu L."/>
            <person name="Ma J."/>
        </authorList>
    </citation>
    <scope>NUCLEOTIDE SEQUENCE [LARGE SCALE GENOMIC DNA]</scope>
    <source>
        <strain evidence="4">CCUG 50347</strain>
    </source>
</reference>
<proteinExistence type="inferred from homology"/>
<keyword evidence="2" id="KW-0479">Metal-binding</keyword>
<dbReference type="PANTHER" id="PTHR46696:SF4">
    <property type="entry name" value="BIOTIN BIOSYNTHESIS CYTOCHROME P450"/>
    <property type="match status" value="1"/>
</dbReference>
<sequence length="467" mass="50404">MALSSLPSSVAASVGRSVASSVASSSFGTTLRWGATHGLMRAAIRRQVRAGNPDARLLLDPVMQADPFPHYEALRSSYPFAPGAFARLTVHHDASTAVLRSDDFGVTHPTQVVPAPARAALALAGPPRNPGPIEPPSMLAVDAPDHPRYRKLVNRAFTARRVAALRERTTEVAQELLDDMDRAARDGDGHTVDLVAHYASLLPVTVISEMLGVPLAMREQFLSWGDGAATSLDMGLTRRAHASMEANLAALNDWMREHLRRLRREPGDDLLSSLVGEVDDDGAGLSEQELVSTALLVLAAGFETTVNLIGNGTAQLFAHPEQRERLVAEPDLWPNAVDEILRFDPPVERTARRAKRDTEVAGTAVAEGDLVVTVLAGANRDPHVFADPATFDVARPNAKEHLAFSSGPHFCLGAQLARMEGEVALRALFERHPHLTPAGPARRRPTRILRGYAELPVRLEPAVTRVG</sequence>
<protein>
    <submittedName>
        <fullName evidence="3">Cytochrome P450</fullName>
    </submittedName>
</protein>
<dbReference type="Proteomes" id="UP001595909">
    <property type="component" value="Unassembled WGS sequence"/>
</dbReference>
<keyword evidence="2" id="KW-0560">Oxidoreductase</keyword>
<dbReference type="Gene3D" id="1.10.630.10">
    <property type="entry name" value="Cytochrome P450"/>
    <property type="match status" value="1"/>
</dbReference>
<dbReference type="InterPro" id="IPR001128">
    <property type="entry name" value="Cyt_P450"/>
</dbReference>
<comment type="caution">
    <text evidence="3">The sequence shown here is derived from an EMBL/GenBank/DDBJ whole genome shotgun (WGS) entry which is preliminary data.</text>
</comment>
<dbReference type="EMBL" id="JBHSIM010000046">
    <property type="protein sequence ID" value="MFC4835135.1"/>
    <property type="molecule type" value="Genomic_DNA"/>
</dbReference>
<evidence type="ECO:0000256" key="1">
    <source>
        <dbReference type="ARBA" id="ARBA00010617"/>
    </source>
</evidence>
<organism evidence="3 4">
    <name type="scientific">Actinomycetospora chibensis</name>
    <dbReference type="NCBI Taxonomy" id="663606"/>
    <lineage>
        <taxon>Bacteria</taxon>
        <taxon>Bacillati</taxon>
        <taxon>Actinomycetota</taxon>
        <taxon>Actinomycetes</taxon>
        <taxon>Pseudonocardiales</taxon>
        <taxon>Pseudonocardiaceae</taxon>
        <taxon>Actinomycetospora</taxon>
    </lineage>
</organism>
<dbReference type="PANTHER" id="PTHR46696">
    <property type="entry name" value="P450, PUTATIVE (EUROFUNG)-RELATED"/>
    <property type="match status" value="1"/>
</dbReference>
<accession>A0ABV9RMV1</accession>